<keyword evidence="1" id="KW-0234">DNA repair</keyword>
<keyword evidence="1" id="KW-0233">DNA recombination</keyword>
<name>A0A0K0EFM1_STRER</name>
<dbReference type="GO" id="GO:0000723">
    <property type="term" value="P:telomere maintenance"/>
    <property type="evidence" value="ECO:0007669"/>
    <property type="project" value="InterPro"/>
</dbReference>
<sequence>MLYIKKNFKRKRHNNISNITSSSDSSSNIQKKKFMKDIYKNDGIITHDISNYFYQNNFNKNFYLKNIKYPLNIDINCYTYEYHLCKIKGDGNCAFRCMSILIKDDCTKVEGFIRARQYIIDFYNKIDNDDFFKEINKWILPYLVIDNIQSNIKRLSWFESPAPPLYWGNETDFSIFGLIFKLRILIFCDNKGKKSYYLCWKPYAFLYQNVINSWPLIIIYYNGFHYEIITNLYYVSQPSLSSDDENDQLYQPSKYHISKIKKKRNIYYYSNDIVPYRLKKNYDNIHNLINIYLPSSIKTIGFKKDIILEPRYFGNINDGGYCSFCKALYFYNENVGRRCCNNGKYNDEIKITKNYPKELKDYFNPNHQIGKVFLSNIKKINNDISFGQFNFTPCAIGKKNQPIIIKGNVISRLNLKKFNIKKNNNKDFSKYLSKYLMYDAEECEAKTFSKKILFSKNIPHQNEIDFIKNHFSNYLARQDISKIYTKINDIIPDSEKKYYQLRVVKEDKPDKKNIEEKLDKNIIYYIYDSPDRSIPKMKVLIGTKSNISKKNKSSKHLILLSRNFQLIDTLTYSVLFPNGEVVYNMEKKKFDKKSYPTRREFLRYNLYDRNDDTVFLKSCKLLQQYIIDYYIRIENDLMHYFKYHYKKMIKEKIKNYFINSDDIIDKEDSNSNEESDSINDNVTNQQIINSFTGGLSWYKFKYHNSLCVQKYYGLPDLLITFTCNPYWPEIVESIGSGFKPMDRLDIICRVFYLKFKELLTLLKNGLFGPNIYLFYCIEIEKNGLPHGHIIIKLKNFKKEPNFIDKIITAEIPGEKKDKQLYNLVIEHMLHNRCDELKEKASCWDSCRNTCSKGYPKPFMNETIIDADTEEIFYKRNSNNKMNKYVVPYNVFLLKYFNSSINIRVVDNILGSSYIFKEMIANKNSASKRINLEILLNNKKKDEISNYQKVRCINTTDALWRIYQYPLLGHTIDVEILYIHENILKNFTLPNYTIEAEDDIVKYILKTSKIGKSKLIAYFDLMKEEKEKKYPNKEILNLTYEEVPKFFKWDPLHPRDQVEVPRYKRGGWVKRTRKQNKIGRIIVVPKKFKELYAMRCLLINRKGISSFDDLKTINGICYDTYEEAAYQFNLINNTIIDKSYFLELKTIIEPEEFINLFIIYIKFDNNFNDHNSILQENKEYMSQPYKKMYSGQNDKDILNKAYNHLLHDILEKLMINGYDTEKSNLPLHKINYNILLNIDEINIKDEEKKLKLLKRQSNNKQLEALNELKNLLKSNNNMKLMIIEGPAGTGKTFTYNLLGTYLKKKGKKFINLGSTGISATLLENGQTVHSFFKMPLNINNTSFQITNDIVTKMTNNNIEKLEKCDVIFIDEVSILSQKQLEYIDLSLRKNLNKSKLFFGGKILIIGGDFRQCITIINDNPSSQEIISYTILKSPYLKNESIKKIKLIENMRVENTEKEFSKFLLHIGNGVKKNKKNDNENYLYDGRMNNNRFVVIPQSMIFNGNDDAFIEEIFGKEKFLTNYNIAILAITNQYVTLLNEKILFKYFDNIETFYSTDKLYYQDVVKEDSDLFKNFTPSGYPKHKLNVSKGCILICLKNLNIKEGLCNGTKIIYKDIISINKGKRKLLKCTSLDGKKVYLIPQIDNNPTDLNIPIPFTRYQFPVKLGFAFTINKSQGQTFEKIGLYISQSVSFTHGQLYVALSRVRNPNHIKIKWSYEQKADEIGKVKNIVERGILDLL</sequence>
<dbReference type="Pfam" id="PF21530">
    <property type="entry name" value="Pif1_2B_dom"/>
    <property type="match status" value="1"/>
</dbReference>
<dbReference type="PANTHER" id="PTHR10492">
    <property type="match status" value="1"/>
</dbReference>
<dbReference type="Pfam" id="PF14214">
    <property type="entry name" value="Helitron_like_N"/>
    <property type="match status" value="1"/>
</dbReference>
<keyword evidence="1" id="KW-0227">DNA damage</keyword>
<dbReference type="PROSITE" id="PS50802">
    <property type="entry name" value="OTU"/>
    <property type="match status" value="1"/>
</dbReference>
<comment type="catalytic activity">
    <reaction evidence="1">
        <text>ATP + H2O = ADP + phosphate + H(+)</text>
        <dbReference type="Rhea" id="RHEA:13065"/>
        <dbReference type="ChEBI" id="CHEBI:15377"/>
        <dbReference type="ChEBI" id="CHEBI:15378"/>
        <dbReference type="ChEBI" id="CHEBI:30616"/>
        <dbReference type="ChEBI" id="CHEBI:43474"/>
        <dbReference type="ChEBI" id="CHEBI:456216"/>
        <dbReference type="EC" id="5.6.2.3"/>
    </reaction>
</comment>
<keyword evidence="4" id="KW-1185">Reference proteome</keyword>
<dbReference type="WBParaSite" id="TCONS_00015654.p1">
    <property type="protein sequence ID" value="TCONS_00015654.p1"/>
    <property type="gene ID" value="XLOC_010297"/>
</dbReference>
<dbReference type="InterPro" id="IPR049163">
    <property type="entry name" value="Pif1-like_2B_dom"/>
</dbReference>
<dbReference type="STRING" id="6248.A0A0K0EFM1"/>
<reference evidence="5" key="1">
    <citation type="submission" date="2015-08" db="UniProtKB">
        <authorList>
            <consortium name="WormBaseParasite"/>
        </authorList>
    </citation>
    <scope>IDENTIFICATION</scope>
</reference>
<dbReference type="InterPro" id="IPR027417">
    <property type="entry name" value="P-loop_NTPase"/>
</dbReference>
<dbReference type="AlphaFoldDB" id="A0A0K0EFM1"/>
<evidence type="ECO:0000313" key="5">
    <source>
        <dbReference type="WBParaSite" id="SSTP_0000828200.1"/>
    </source>
</evidence>
<dbReference type="GO" id="GO:0006281">
    <property type="term" value="P:DNA repair"/>
    <property type="evidence" value="ECO:0007669"/>
    <property type="project" value="UniProtKB-KW"/>
</dbReference>
<feature type="domain" description="OTU" evidence="3">
    <location>
        <begin position="82"/>
        <end position="232"/>
    </location>
</feature>
<feature type="coiled-coil region" evidence="2">
    <location>
        <begin position="1235"/>
        <end position="1274"/>
    </location>
</feature>
<evidence type="ECO:0000256" key="2">
    <source>
        <dbReference type="SAM" id="Coils"/>
    </source>
</evidence>
<comment type="cofactor">
    <cofactor evidence="1">
        <name>Mg(2+)</name>
        <dbReference type="ChEBI" id="CHEBI:18420"/>
    </cofactor>
</comment>
<dbReference type="Proteomes" id="UP000035681">
    <property type="component" value="Unplaced"/>
</dbReference>
<proteinExistence type="inferred from homology"/>
<keyword evidence="1" id="KW-0547">Nucleotide-binding</keyword>
<dbReference type="Gene3D" id="3.90.70.80">
    <property type="match status" value="1"/>
</dbReference>
<keyword evidence="1" id="KW-0067">ATP-binding</keyword>
<evidence type="ECO:0000313" key="4">
    <source>
        <dbReference type="Proteomes" id="UP000035681"/>
    </source>
</evidence>
<dbReference type="CDD" id="cd18809">
    <property type="entry name" value="SF1_C_RecD"/>
    <property type="match status" value="1"/>
</dbReference>
<dbReference type="GO" id="GO:0006310">
    <property type="term" value="P:DNA recombination"/>
    <property type="evidence" value="ECO:0007669"/>
    <property type="project" value="UniProtKB-KW"/>
</dbReference>
<dbReference type="WBParaSite" id="SSTP_0000828200.1">
    <property type="protein sequence ID" value="SSTP_0000828200.1"/>
    <property type="gene ID" value="SSTP_0000828200"/>
</dbReference>
<organism evidence="5">
    <name type="scientific">Strongyloides stercoralis</name>
    <name type="common">Threadworm</name>
    <dbReference type="NCBI Taxonomy" id="6248"/>
    <lineage>
        <taxon>Eukaryota</taxon>
        <taxon>Metazoa</taxon>
        <taxon>Ecdysozoa</taxon>
        <taxon>Nematoda</taxon>
        <taxon>Chromadorea</taxon>
        <taxon>Rhabditida</taxon>
        <taxon>Tylenchina</taxon>
        <taxon>Panagrolaimomorpha</taxon>
        <taxon>Strongyloidoidea</taxon>
        <taxon>Strongyloididae</taxon>
        <taxon>Strongyloides</taxon>
    </lineage>
</organism>
<evidence type="ECO:0000256" key="1">
    <source>
        <dbReference type="RuleBase" id="RU363044"/>
    </source>
</evidence>
<dbReference type="EC" id="5.6.2.3" evidence="1"/>
<keyword evidence="1" id="KW-0378">Hydrolase</keyword>
<dbReference type="InterPro" id="IPR025476">
    <property type="entry name" value="Helitron_helicase-like"/>
</dbReference>
<dbReference type="CDD" id="cd22744">
    <property type="entry name" value="OTU"/>
    <property type="match status" value="1"/>
</dbReference>
<dbReference type="Gene3D" id="3.40.50.300">
    <property type="entry name" value="P-loop containing nucleotide triphosphate hydrolases"/>
    <property type="match status" value="1"/>
</dbReference>
<evidence type="ECO:0000259" key="3">
    <source>
        <dbReference type="PROSITE" id="PS50802"/>
    </source>
</evidence>
<dbReference type="Pfam" id="PF05970">
    <property type="entry name" value="PIF1"/>
    <property type="match status" value="1"/>
</dbReference>
<protein>
    <recommendedName>
        <fullName evidence="1">ATP-dependent DNA helicase</fullName>
        <ecNumber evidence="1">5.6.2.3</ecNumber>
    </recommendedName>
</protein>
<accession>A0A0K0EFM1</accession>
<dbReference type="SUPFAM" id="SSF52540">
    <property type="entry name" value="P-loop containing nucleoside triphosphate hydrolases"/>
    <property type="match status" value="2"/>
</dbReference>
<dbReference type="GO" id="GO:0005524">
    <property type="term" value="F:ATP binding"/>
    <property type="evidence" value="ECO:0007669"/>
    <property type="project" value="UniProtKB-KW"/>
</dbReference>
<keyword evidence="1" id="KW-0347">Helicase</keyword>
<keyword evidence="2" id="KW-0175">Coiled coil</keyword>
<comment type="similarity">
    <text evidence="1">Belongs to the helicase family.</text>
</comment>
<dbReference type="InterPro" id="IPR010285">
    <property type="entry name" value="DNA_helicase_pif1-like_DEAD"/>
</dbReference>
<dbReference type="GO" id="GO:0043139">
    <property type="term" value="F:5'-3' DNA helicase activity"/>
    <property type="evidence" value="ECO:0007669"/>
    <property type="project" value="UniProtKB-EC"/>
</dbReference>
<dbReference type="GO" id="GO:0016787">
    <property type="term" value="F:hydrolase activity"/>
    <property type="evidence" value="ECO:0007669"/>
    <property type="project" value="UniProtKB-KW"/>
</dbReference>
<dbReference type="PANTHER" id="PTHR10492:SF57">
    <property type="entry name" value="ATP-DEPENDENT DNA HELICASE"/>
    <property type="match status" value="1"/>
</dbReference>
<dbReference type="InterPro" id="IPR003323">
    <property type="entry name" value="OTU_dom"/>
</dbReference>